<evidence type="ECO:0000256" key="9">
    <source>
        <dbReference type="RuleBase" id="RU361142"/>
    </source>
</evidence>
<keyword evidence="9" id="KW-0732">Signal</keyword>
<evidence type="ECO:0000259" key="11">
    <source>
        <dbReference type="Pfam" id="PF23358"/>
    </source>
</evidence>
<dbReference type="UniPathway" id="UPA00378"/>
<dbReference type="Pfam" id="PF03345">
    <property type="entry name" value="OST48_N"/>
    <property type="match status" value="1"/>
</dbReference>
<comment type="similarity">
    <text evidence="3 9">Belongs to the DDOST 48 kDa subunit family.</text>
</comment>
<proteinExistence type="inferred from homology"/>
<evidence type="ECO:0000256" key="4">
    <source>
        <dbReference type="ARBA" id="ARBA00013350"/>
    </source>
</evidence>
<dbReference type="InterPro" id="IPR055459">
    <property type="entry name" value="OST48_MD"/>
</dbReference>
<dbReference type="InterPro" id="IPR055457">
    <property type="entry name" value="OST48_N"/>
</dbReference>
<dbReference type="Proteomes" id="UP000095284">
    <property type="component" value="Unplaced"/>
</dbReference>
<protein>
    <recommendedName>
        <fullName evidence="4 9">Dolichyl-diphosphooligosaccharide--protein glycosyltransferase 48 kDa subunit</fullName>
        <shortName evidence="9">Oligosaccharyl transferase 48 kDa subunit</shortName>
    </recommendedName>
</protein>
<evidence type="ECO:0000256" key="5">
    <source>
        <dbReference type="ARBA" id="ARBA00022692"/>
    </source>
</evidence>
<dbReference type="eggNOG" id="KOG2754">
    <property type="taxonomic scope" value="Eukaryota"/>
</dbReference>
<reference evidence="13" key="1">
    <citation type="submission" date="2016-11" db="UniProtKB">
        <authorList>
            <consortium name="WormBaseParasite"/>
        </authorList>
    </citation>
    <scope>IDENTIFICATION</scope>
</reference>
<dbReference type="PANTHER" id="PTHR10830:SF0">
    <property type="entry name" value="DOLICHYL-DIPHOSPHOOLIGOSACCHARIDE--PROTEIN GLYCOSYLTRANSFERASE 48 KDA SUBUNIT"/>
    <property type="match status" value="1"/>
</dbReference>
<organism evidence="12 13">
    <name type="scientific">Bursaphelenchus xylophilus</name>
    <name type="common">Pinewood nematode worm</name>
    <name type="synonym">Aphelenchoides xylophilus</name>
    <dbReference type="NCBI Taxonomy" id="6326"/>
    <lineage>
        <taxon>Eukaryota</taxon>
        <taxon>Metazoa</taxon>
        <taxon>Ecdysozoa</taxon>
        <taxon>Nematoda</taxon>
        <taxon>Chromadorea</taxon>
        <taxon>Rhabditida</taxon>
        <taxon>Tylenchina</taxon>
        <taxon>Tylenchomorpha</taxon>
        <taxon>Aphelenchoidea</taxon>
        <taxon>Aphelenchoididae</taxon>
        <taxon>Bursaphelenchus</taxon>
    </lineage>
</organism>
<dbReference type="GO" id="GO:0008250">
    <property type="term" value="C:oligosaccharyltransferase complex"/>
    <property type="evidence" value="ECO:0007669"/>
    <property type="project" value="TreeGrafter"/>
</dbReference>
<comment type="subunit">
    <text evidence="9">Component of the oligosaccharyltransferase (OST) complex.</text>
</comment>
<dbReference type="PANTHER" id="PTHR10830">
    <property type="entry name" value="DOLICHYL-DIPHOSPHOOLIGOSACCHARIDE--PROTEIN GLYCOSYLTRANSFERASE 48 KDA SUBUNIT"/>
    <property type="match status" value="1"/>
</dbReference>
<feature type="domain" description="OST48 middle" evidence="11">
    <location>
        <begin position="300"/>
        <end position="437"/>
    </location>
</feature>
<evidence type="ECO:0000256" key="6">
    <source>
        <dbReference type="ARBA" id="ARBA00022824"/>
    </source>
</evidence>
<name>A0A1I7SWV0_BURXY</name>
<feature type="transmembrane region" description="Helical" evidence="9">
    <location>
        <begin position="413"/>
        <end position="435"/>
    </location>
</feature>
<evidence type="ECO:0000256" key="8">
    <source>
        <dbReference type="ARBA" id="ARBA00023136"/>
    </source>
</evidence>
<evidence type="ECO:0000256" key="7">
    <source>
        <dbReference type="ARBA" id="ARBA00022989"/>
    </source>
</evidence>
<feature type="signal peptide" evidence="9">
    <location>
        <begin position="1"/>
        <end position="28"/>
    </location>
</feature>
<dbReference type="AlphaFoldDB" id="A0A1I7SWV0"/>
<evidence type="ECO:0000259" key="10">
    <source>
        <dbReference type="Pfam" id="PF03345"/>
    </source>
</evidence>
<dbReference type="Pfam" id="PF23358">
    <property type="entry name" value="OST48_MD"/>
    <property type="match status" value="1"/>
</dbReference>
<keyword evidence="6 9" id="KW-0256">Endoplasmic reticulum</keyword>
<keyword evidence="5 9" id="KW-0812">Transmembrane</keyword>
<comment type="subcellular location">
    <subcellularLocation>
        <location evidence="1 9">Endoplasmic reticulum membrane</location>
        <topology evidence="1 9">Single-pass type I membrane protein</topology>
    </subcellularLocation>
</comment>
<dbReference type="WBParaSite" id="BXY_1753200.1">
    <property type="protein sequence ID" value="BXY_1753200.1"/>
    <property type="gene ID" value="BXY_1753200"/>
</dbReference>
<keyword evidence="8 9" id="KW-0472">Membrane</keyword>
<sequence length="452" mass="50718">MLDHFSQMGLFSTHSASLLVFIFVLAHAVPENPRVLVLLDDPKIEQTHSIYLKSLKDRGFVLTIKKADDPSLALIKFGEFLYDHVIVLAPKVEEFGGSLSAEELAKFVDGGGNVLVTGDSKIGDALRDFALEVGFEFGTEGTFVIDHFNYDARLDDGTHTALVVPKTQLIDAELIAGKKLSPLLYKGIALTYNTENPLRLSVLTGTLTSYNFNPKQKINEYPQAIGQNTVLVGAVQARNNARVVLTGSLALFSDEYINAQIQKNGANQKPEKSGNAEFITAITKWVLKENGVLRVKSVKHSKVGETTAPREYTITEDVKYEIEIEELKDGKWAPFQAKDVQLEFVRIDPFVRTTLNNKNGKLSTQFKLPDVYGVFKFLVDYNRVGYTHLYDVKQVVVRPFEHTQYERFLPAAYPYYVSSFSMMVGVVLFSFVFLYHKEQSKETTGQDTKKTK</sequence>
<comment type="function">
    <text evidence="9">Subunit of the oligosaccharyl transferase (OST) complex that catalyzes the initial transfer of a defined glycan (Glc(3)Man(9)GlcNAc(2) in eukaryotes) from the lipid carrier dolichol-pyrophosphate to an asparagine residue within an Asn-X-Ser/Thr consensus motif in nascent polypeptide chains, the first step in protein N-glycosylation. N-glycosylation occurs cotranslationally and the complex associates with the Sec61 complex at the channel-forming translocon complex that mediates protein translocation across the endoplasmic reticulum (ER).</text>
</comment>
<feature type="chain" id="PRO_5009029821" description="Dolichyl-diphosphooligosaccharide--protein glycosyltransferase 48 kDa subunit" evidence="9">
    <location>
        <begin position="29"/>
        <end position="452"/>
    </location>
</feature>
<evidence type="ECO:0000313" key="13">
    <source>
        <dbReference type="WBParaSite" id="BXY_1753200.1"/>
    </source>
</evidence>
<accession>A0A1I7SWV0</accession>
<evidence type="ECO:0000256" key="3">
    <source>
        <dbReference type="ARBA" id="ARBA00008743"/>
    </source>
</evidence>
<feature type="domain" description="OST48 N-terminal" evidence="10">
    <location>
        <begin position="34"/>
        <end position="286"/>
    </location>
</feature>
<comment type="pathway">
    <text evidence="2 9">Protein modification; protein glycosylation.</text>
</comment>
<evidence type="ECO:0000256" key="1">
    <source>
        <dbReference type="ARBA" id="ARBA00004115"/>
    </source>
</evidence>
<evidence type="ECO:0000313" key="12">
    <source>
        <dbReference type="Proteomes" id="UP000095284"/>
    </source>
</evidence>
<evidence type="ECO:0000256" key="2">
    <source>
        <dbReference type="ARBA" id="ARBA00004922"/>
    </source>
</evidence>
<dbReference type="GO" id="GO:0018279">
    <property type="term" value="P:protein N-linked glycosylation via asparagine"/>
    <property type="evidence" value="ECO:0007669"/>
    <property type="project" value="UniProtKB-UniRule"/>
</dbReference>
<dbReference type="InterPro" id="IPR005013">
    <property type="entry name" value="DDOST_48_kDa_subunit"/>
</dbReference>
<keyword evidence="7 9" id="KW-1133">Transmembrane helix</keyword>